<sequence length="114" mass="12642">MKHQTGTPSATSLPRAPRDSSNRRMTKYFIMMAIRVVCFILMVVITPYGWQTAIFAVGAVFLPYVAVVLANVGDDVHEPDAESPLQALTAEPPRPAEPLPQRPNVIEVRETRPE</sequence>
<feature type="region of interest" description="Disordered" evidence="1">
    <location>
        <begin position="79"/>
        <end position="114"/>
    </location>
</feature>
<dbReference type="RefSeq" id="WP_150419300.1">
    <property type="nucleotide sequence ID" value="NZ_VYRZ01000002.1"/>
</dbReference>
<feature type="compositionally biased region" description="Polar residues" evidence="1">
    <location>
        <begin position="1"/>
        <end position="12"/>
    </location>
</feature>
<dbReference type="InterPro" id="IPR021449">
    <property type="entry name" value="DUF3099"/>
</dbReference>
<accession>A0A5J5IUZ7</accession>
<keyword evidence="2" id="KW-1133">Transmembrane helix</keyword>
<evidence type="ECO:0000256" key="1">
    <source>
        <dbReference type="SAM" id="MobiDB-lite"/>
    </source>
</evidence>
<dbReference type="Proteomes" id="UP000327039">
    <property type="component" value="Unassembled WGS sequence"/>
</dbReference>
<proteinExistence type="predicted"/>
<dbReference type="EMBL" id="VYRZ01000002">
    <property type="protein sequence ID" value="KAA9087104.1"/>
    <property type="molecule type" value="Genomic_DNA"/>
</dbReference>
<organism evidence="3 4">
    <name type="scientific">Microbacterium radiodurans</name>
    <dbReference type="NCBI Taxonomy" id="661398"/>
    <lineage>
        <taxon>Bacteria</taxon>
        <taxon>Bacillati</taxon>
        <taxon>Actinomycetota</taxon>
        <taxon>Actinomycetes</taxon>
        <taxon>Micrococcales</taxon>
        <taxon>Microbacteriaceae</taxon>
        <taxon>Microbacterium</taxon>
    </lineage>
</organism>
<evidence type="ECO:0000313" key="4">
    <source>
        <dbReference type="Proteomes" id="UP000327039"/>
    </source>
</evidence>
<dbReference type="Pfam" id="PF11298">
    <property type="entry name" value="DUF3099"/>
    <property type="match status" value="1"/>
</dbReference>
<dbReference type="OrthoDB" id="4229919at2"/>
<comment type="caution">
    <text evidence="3">The sequence shown here is derived from an EMBL/GenBank/DDBJ whole genome shotgun (WGS) entry which is preliminary data.</text>
</comment>
<name>A0A5J5IUZ7_9MICO</name>
<feature type="transmembrane region" description="Helical" evidence="2">
    <location>
        <begin position="54"/>
        <end position="73"/>
    </location>
</feature>
<keyword evidence="2" id="KW-0812">Transmembrane</keyword>
<evidence type="ECO:0000256" key="2">
    <source>
        <dbReference type="SAM" id="Phobius"/>
    </source>
</evidence>
<feature type="transmembrane region" description="Helical" evidence="2">
    <location>
        <begin position="28"/>
        <end position="48"/>
    </location>
</feature>
<gene>
    <name evidence="3" type="ORF">F6B42_09105</name>
</gene>
<keyword evidence="4" id="KW-1185">Reference proteome</keyword>
<reference evidence="4" key="1">
    <citation type="submission" date="2019-09" db="EMBL/GenBank/DDBJ databases">
        <title>Mumia zhuanghuii sp. nov. isolated from the intestinal contents of plateau pika (Ochotona curzoniae) in the Qinghai-Tibet plateau of China.</title>
        <authorList>
            <person name="Tian Z."/>
        </authorList>
    </citation>
    <scope>NUCLEOTIDE SEQUENCE [LARGE SCALE GENOMIC DNA]</scope>
    <source>
        <strain evidence="4">DSM 25564</strain>
    </source>
</reference>
<keyword evidence="2" id="KW-0472">Membrane</keyword>
<evidence type="ECO:0000313" key="3">
    <source>
        <dbReference type="EMBL" id="KAA9087104.1"/>
    </source>
</evidence>
<feature type="region of interest" description="Disordered" evidence="1">
    <location>
        <begin position="1"/>
        <end position="20"/>
    </location>
</feature>
<feature type="compositionally biased region" description="Pro residues" evidence="1">
    <location>
        <begin position="92"/>
        <end position="101"/>
    </location>
</feature>
<protein>
    <submittedName>
        <fullName evidence="3">DUF3099 domain-containing protein</fullName>
    </submittedName>
</protein>
<dbReference type="AlphaFoldDB" id="A0A5J5IUZ7"/>